<keyword evidence="6" id="KW-1185">Reference proteome</keyword>
<dbReference type="Gene3D" id="1.20.120.530">
    <property type="entry name" value="GntR ligand-binding domain-like"/>
    <property type="match status" value="1"/>
</dbReference>
<feature type="domain" description="HTH gntR-type" evidence="4">
    <location>
        <begin position="9"/>
        <end position="77"/>
    </location>
</feature>
<dbReference type="InterPro" id="IPR036388">
    <property type="entry name" value="WH-like_DNA-bd_sf"/>
</dbReference>
<evidence type="ECO:0000313" key="5">
    <source>
        <dbReference type="EMBL" id="GIQ66584.1"/>
    </source>
</evidence>
<dbReference type="InterPro" id="IPR011711">
    <property type="entry name" value="GntR_C"/>
</dbReference>
<dbReference type="Proteomes" id="UP000680304">
    <property type="component" value="Unassembled WGS sequence"/>
</dbReference>
<evidence type="ECO:0000313" key="6">
    <source>
        <dbReference type="Proteomes" id="UP000680304"/>
    </source>
</evidence>
<dbReference type="EMBL" id="BOVJ01000193">
    <property type="protein sequence ID" value="GIQ66584.1"/>
    <property type="molecule type" value="Genomic_DNA"/>
</dbReference>
<dbReference type="SUPFAM" id="SSF48008">
    <property type="entry name" value="GntR ligand-binding domain-like"/>
    <property type="match status" value="1"/>
</dbReference>
<dbReference type="SUPFAM" id="SSF46785">
    <property type="entry name" value="Winged helix' DNA-binding domain"/>
    <property type="match status" value="1"/>
</dbReference>
<organism evidence="5 6">
    <name type="scientific">Paenibacillus cisolokensis</name>
    <dbReference type="NCBI Taxonomy" id="1658519"/>
    <lineage>
        <taxon>Bacteria</taxon>
        <taxon>Bacillati</taxon>
        <taxon>Bacillota</taxon>
        <taxon>Bacilli</taxon>
        <taxon>Bacillales</taxon>
        <taxon>Paenibacillaceae</taxon>
        <taxon>Paenibacillus</taxon>
    </lineage>
</organism>
<dbReference type="InterPro" id="IPR008920">
    <property type="entry name" value="TF_FadR/GntR_C"/>
</dbReference>
<dbReference type="PANTHER" id="PTHR43537">
    <property type="entry name" value="TRANSCRIPTIONAL REGULATOR, GNTR FAMILY"/>
    <property type="match status" value="1"/>
</dbReference>
<evidence type="ECO:0000256" key="3">
    <source>
        <dbReference type="ARBA" id="ARBA00023163"/>
    </source>
</evidence>
<gene>
    <name evidence="5" type="primary">lutR</name>
    <name evidence="5" type="ORF">PACILC2_51520</name>
</gene>
<dbReference type="PANTHER" id="PTHR43537:SF5">
    <property type="entry name" value="UXU OPERON TRANSCRIPTIONAL REGULATOR"/>
    <property type="match status" value="1"/>
</dbReference>
<dbReference type="PROSITE" id="PS50949">
    <property type="entry name" value="HTH_GNTR"/>
    <property type="match status" value="1"/>
</dbReference>
<dbReference type="Pfam" id="PF00392">
    <property type="entry name" value="GntR"/>
    <property type="match status" value="1"/>
</dbReference>
<proteinExistence type="predicted"/>
<keyword evidence="1" id="KW-0805">Transcription regulation</keyword>
<protein>
    <submittedName>
        <fullName evidence="5">HTH-type transcriptional regulator LutR</fullName>
    </submittedName>
</protein>
<dbReference type="InterPro" id="IPR000524">
    <property type="entry name" value="Tscrpt_reg_HTH_GntR"/>
</dbReference>
<sequence>MKATDNRPLKSYEWVLQDIERQIREGRFAAGERLPSVVELSAHYKVGRSTIREALSALKAMGLLDIRQGGGTFAKQPEEAAAPPHPADIDRESWIDRSESVRHILEVRRVLETGAAALAAANRTEDDLAALEETLAGMAEHRDDERYNEQADVRFHLQIAAATRNPVIADLMQSLSRRLHDSMRDTRALWFYSERSTADRLLREHQAIYEAIAARDADEAANRMQLHIAKVEQVLNDKGAAGK</sequence>
<dbReference type="Gene3D" id="1.10.10.10">
    <property type="entry name" value="Winged helix-like DNA-binding domain superfamily/Winged helix DNA-binding domain"/>
    <property type="match status" value="1"/>
</dbReference>
<evidence type="ECO:0000256" key="1">
    <source>
        <dbReference type="ARBA" id="ARBA00023015"/>
    </source>
</evidence>
<keyword evidence="2" id="KW-0238">DNA-binding</keyword>
<keyword evidence="3" id="KW-0804">Transcription</keyword>
<evidence type="ECO:0000259" key="4">
    <source>
        <dbReference type="PROSITE" id="PS50949"/>
    </source>
</evidence>
<comment type="caution">
    <text evidence="5">The sequence shown here is derived from an EMBL/GenBank/DDBJ whole genome shotgun (WGS) entry which is preliminary data.</text>
</comment>
<dbReference type="InterPro" id="IPR036390">
    <property type="entry name" value="WH_DNA-bd_sf"/>
</dbReference>
<dbReference type="Pfam" id="PF07729">
    <property type="entry name" value="FCD"/>
    <property type="match status" value="1"/>
</dbReference>
<name>A0ABQ4NED8_9BACL</name>
<dbReference type="SMART" id="SM00895">
    <property type="entry name" value="FCD"/>
    <property type="match status" value="1"/>
</dbReference>
<dbReference type="PRINTS" id="PR00035">
    <property type="entry name" value="HTHGNTR"/>
</dbReference>
<dbReference type="RefSeq" id="WP_062493465.1">
    <property type="nucleotide sequence ID" value="NZ_BOVJ01000193.1"/>
</dbReference>
<dbReference type="CDD" id="cd07377">
    <property type="entry name" value="WHTH_GntR"/>
    <property type="match status" value="1"/>
</dbReference>
<evidence type="ECO:0000256" key="2">
    <source>
        <dbReference type="ARBA" id="ARBA00023125"/>
    </source>
</evidence>
<reference evidence="5 6" key="1">
    <citation type="submission" date="2021-04" db="EMBL/GenBank/DDBJ databases">
        <title>Draft genome sequence of Paenibacillus cisolokensis, LC2-13A.</title>
        <authorList>
            <person name="Uke A."/>
            <person name="Chhe C."/>
            <person name="Baramee S."/>
            <person name="Kosugi A."/>
        </authorList>
    </citation>
    <scope>NUCLEOTIDE SEQUENCE [LARGE SCALE GENOMIC DNA]</scope>
    <source>
        <strain evidence="5 6">LC2-13A</strain>
    </source>
</reference>
<accession>A0ABQ4NED8</accession>
<dbReference type="SMART" id="SM00345">
    <property type="entry name" value="HTH_GNTR"/>
    <property type="match status" value="1"/>
</dbReference>